<gene>
    <name evidence="1" type="ORF">GSTENG00032158001</name>
</gene>
<dbReference type="AlphaFoldDB" id="Q4RM88"/>
<dbReference type="KEGG" id="tng:GSTEN00032158G001"/>
<sequence>MIVSMEMCKKPAAATGQGAVLSPELLRKVSVGEEAPASPGGDPAGALILSAVAKGLLTLSAPSATRNKACAGLSGNPACEALMSEVIRRQQMNPVVGVAGAMMERRRRQELFFSGYPGRI</sequence>
<protein>
    <submittedName>
        <fullName evidence="1">Chromosome 10 SCAF15019, whole genome shotgun sequence</fullName>
    </submittedName>
</protein>
<dbReference type="EMBL" id="CAAE01015019">
    <property type="protein sequence ID" value="CAG10494.1"/>
    <property type="molecule type" value="Genomic_DNA"/>
</dbReference>
<evidence type="ECO:0000313" key="1">
    <source>
        <dbReference type="EMBL" id="CAG10494.1"/>
    </source>
</evidence>
<accession>Q4RM88</accession>
<reference evidence="1" key="1">
    <citation type="journal article" date="2004" name="Nature">
        <title>Genome duplication in the teleost fish Tetraodon nigroviridis reveals the early vertebrate proto-karyotype.</title>
        <authorList>
            <person name="Jaillon O."/>
            <person name="Aury J.-M."/>
            <person name="Brunet F."/>
            <person name="Petit J.-L."/>
            <person name="Stange-Thomann N."/>
            <person name="Mauceli E."/>
            <person name="Bouneau L."/>
            <person name="Fischer C."/>
            <person name="Ozouf-Costaz C."/>
            <person name="Bernot A."/>
            <person name="Nicaud S."/>
            <person name="Jaffe D."/>
            <person name="Fisher S."/>
            <person name="Lutfalla G."/>
            <person name="Dossat C."/>
            <person name="Segurens B."/>
            <person name="Dasilva C."/>
            <person name="Salanoubat M."/>
            <person name="Levy M."/>
            <person name="Boudet N."/>
            <person name="Castellano S."/>
            <person name="Anthouard V."/>
            <person name="Jubin C."/>
            <person name="Castelli V."/>
            <person name="Katinka M."/>
            <person name="Vacherie B."/>
            <person name="Biemont C."/>
            <person name="Skalli Z."/>
            <person name="Cattolico L."/>
            <person name="Poulain J."/>
            <person name="De Berardinis V."/>
            <person name="Cruaud C."/>
            <person name="Duprat S."/>
            <person name="Brottier P."/>
            <person name="Coutanceau J.-P."/>
            <person name="Gouzy J."/>
            <person name="Parra G."/>
            <person name="Lardier G."/>
            <person name="Chapple C."/>
            <person name="McKernan K.J."/>
            <person name="McEwan P."/>
            <person name="Bosak S."/>
            <person name="Kellis M."/>
            <person name="Volff J.-N."/>
            <person name="Guigo R."/>
            <person name="Zody M.C."/>
            <person name="Mesirov J."/>
            <person name="Lindblad-Toh K."/>
            <person name="Birren B."/>
            <person name="Nusbaum C."/>
            <person name="Kahn D."/>
            <person name="Robinson-Rechavi M."/>
            <person name="Laudet V."/>
            <person name="Schachter V."/>
            <person name="Quetier F."/>
            <person name="Saurin W."/>
            <person name="Scarpelli C."/>
            <person name="Wincker P."/>
            <person name="Lander E.S."/>
            <person name="Weissenbach J."/>
            <person name="Roest Crollius H."/>
        </authorList>
    </citation>
    <scope>NUCLEOTIDE SEQUENCE [LARGE SCALE GENOMIC DNA]</scope>
</reference>
<reference evidence="1" key="2">
    <citation type="submission" date="2004-02" db="EMBL/GenBank/DDBJ databases">
        <authorList>
            <consortium name="Genoscope"/>
            <consortium name="Whitehead Institute Centre for Genome Research"/>
        </authorList>
    </citation>
    <scope>NUCLEOTIDE SEQUENCE</scope>
</reference>
<name>Q4RM88_TETNG</name>
<organism evidence="1">
    <name type="scientific">Tetraodon nigroviridis</name>
    <name type="common">Spotted green pufferfish</name>
    <name type="synonym">Chelonodon nigroviridis</name>
    <dbReference type="NCBI Taxonomy" id="99883"/>
    <lineage>
        <taxon>Eukaryota</taxon>
        <taxon>Metazoa</taxon>
        <taxon>Chordata</taxon>
        <taxon>Craniata</taxon>
        <taxon>Vertebrata</taxon>
        <taxon>Euteleostomi</taxon>
        <taxon>Actinopterygii</taxon>
        <taxon>Neopterygii</taxon>
        <taxon>Teleostei</taxon>
        <taxon>Neoteleostei</taxon>
        <taxon>Acanthomorphata</taxon>
        <taxon>Eupercaria</taxon>
        <taxon>Tetraodontiformes</taxon>
        <taxon>Tetradontoidea</taxon>
        <taxon>Tetraodontidae</taxon>
        <taxon>Tetraodon</taxon>
    </lineage>
</organism>
<proteinExistence type="predicted"/>